<dbReference type="PANTHER" id="PTHR30349:SF41">
    <property type="entry name" value="INTEGRASE_RECOMBINASE PROTEIN MJ0367-RELATED"/>
    <property type="match status" value="1"/>
</dbReference>
<dbReference type="PROSITE" id="PS51898">
    <property type="entry name" value="TYR_RECOMBINASE"/>
    <property type="match status" value="1"/>
</dbReference>
<evidence type="ECO:0008006" key="7">
    <source>
        <dbReference type="Google" id="ProtNLM"/>
    </source>
</evidence>
<dbReference type="InterPro" id="IPR010998">
    <property type="entry name" value="Integrase_recombinase_N"/>
</dbReference>
<proteinExistence type="predicted"/>
<dbReference type="PROSITE" id="PS51900">
    <property type="entry name" value="CB"/>
    <property type="match status" value="1"/>
</dbReference>
<evidence type="ECO:0000256" key="2">
    <source>
        <dbReference type="ARBA" id="ARBA00023172"/>
    </source>
</evidence>
<evidence type="ECO:0000259" key="4">
    <source>
        <dbReference type="PROSITE" id="PS51900"/>
    </source>
</evidence>
<comment type="caution">
    <text evidence="5">The sequence shown here is derived from an EMBL/GenBank/DDBJ whole genome shotgun (WGS) entry which is preliminary data.</text>
</comment>
<dbReference type="InterPro" id="IPR050090">
    <property type="entry name" value="Tyrosine_recombinase_XerCD"/>
</dbReference>
<dbReference type="GO" id="GO:0006310">
    <property type="term" value="P:DNA recombination"/>
    <property type="evidence" value="ECO:0007669"/>
    <property type="project" value="UniProtKB-KW"/>
</dbReference>
<accession>A0A507QKK1</accession>
<feature type="domain" description="Tyr recombinase" evidence="3">
    <location>
        <begin position="142"/>
        <end position="336"/>
    </location>
</feature>
<dbReference type="Gene3D" id="1.10.150.130">
    <property type="match status" value="1"/>
</dbReference>
<dbReference type="Proteomes" id="UP000319663">
    <property type="component" value="Unassembled WGS sequence"/>
</dbReference>
<evidence type="ECO:0000256" key="1">
    <source>
        <dbReference type="ARBA" id="ARBA00023125"/>
    </source>
</evidence>
<dbReference type="GO" id="GO:0003677">
    <property type="term" value="F:DNA binding"/>
    <property type="evidence" value="ECO:0007669"/>
    <property type="project" value="UniProtKB-KW"/>
</dbReference>
<keyword evidence="1" id="KW-0238">DNA-binding</keyword>
<evidence type="ECO:0000313" key="5">
    <source>
        <dbReference type="EMBL" id="TQB67490.1"/>
    </source>
</evidence>
<keyword evidence="2" id="KW-0233">DNA recombination</keyword>
<dbReference type="InterPro" id="IPR013762">
    <property type="entry name" value="Integrase-like_cat_sf"/>
</dbReference>
<keyword evidence="6" id="KW-1185">Reference proteome</keyword>
<dbReference type="InterPro" id="IPR011010">
    <property type="entry name" value="DNA_brk_join_enz"/>
</dbReference>
<dbReference type="EMBL" id="VIFY01000395">
    <property type="protein sequence ID" value="TQB67490.1"/>
    <property type="molecule type" value="Genomic_DNA"/>
</dbReference>
<dbReference type="SUPFAM" id="SSF56349">
    <property type="entry name" value="DNA breaking-rejoining enzymes"/>
    <property type="match status" value="3"/>
</dbReference>
<dbReference type="InterPro" id="IPR002104">
    <property type="entry name" value="Integrase_catalytic"/>
</dbReference>
<reference evidence="5 6" key="1">
    <citation type="submission" date="2019-06" db="EMBL/GenBank/DDBJ databases">
        <title>Wine fermentation using esterase from Monascus purpureus.</title>
        <authorList>
            <person name="Geng C."/>
            <person name="Zhang Y."/>
        </authorList>
    </citation>
    <scope>NUCLEOTIDE SEQUENCE [LARGE SCALE GENOMIC DNA]</scope>
    <source>
        <strain evidence="5">HQ1</strain>
    </source>
</reference>
<protein>
    <recommendedName>
        <fullName evidence="7">Tyr recombinase domain-containing protein</fullName>
    </recommendedName>
</protein>
<dbReference type="Pfam" id="PF00589">
    <property type="entry name" value="Phage_integrase"/>
    <property type="match status" value="1"/>
</dbReference>
<feature type="domain" description="Core-binding (CB)" evidence="4">
    <location>
        <begin position="1"/>
        <end position="94"/>
    </location>
</feature>
<name>A0A507QKK1_MONPU</name>
<dbReference type="PANTHER" id="PTHR30349">
    <property type="entry name" value="PHAGE INTEGRASE-RELATED"/>
    <property type="match status" value="1"/>
</dbReference>
<dbReference type="GO" id="GO:0015074">
    <property type="term" value="P:DNA integration"/>
    <property type="evidence" value="ECO:0007669"/>
    <property type="project" value="InterPro"/>
</dbReference>
<sequence length="1484" mass="166015">MRLVEPACAWLMHVALVRGRTRSPQTWRTYAEALYDWWQTLEANGWAWDEVGPGELAAYRDQMLRPRGDSGRPLARSTINGRLRTIGRFYRWSVATGLMKQVPFASQEIALSRSRPQGFLAHIDASGGRTQANELTMRHVPMLPRPLAPEAIRRIMAEMSARDRLIVEWAVTTGIRRMEVAGLTVRHLKGAGSEPMVPVQIDETKGGRSRIIYPPAPLVDRTRAYVREERAVVVRRATTKRAERDPDALFLTCRGQPMKPRRVGAMFTAAAEAAGVMATFHALRHTFAAAMLRFLQREARANPELNPLLALQDYRVEPSPKPLIGNPGALLVNVVDADGQLECAFDFSIFDRPTMAAEWALAFRHHYAAKQPANRGSAFRTLKFWFAFLAEYDSAILATRDVDSGILNAFIVWLGTRPWSKGSRYTVWSIIKQHMAWLKRNRPDLVHPELEIPFNPFPRKNAEARQREALSRDEMERVLTAAHRDIETAWALFEEGRAALARVDRKAIVSEPDLAKLDLDDIGVMLAVIDGRFGGVPPKVGDMLRKGAGLWHLHFAMIRHGGMGEIAGRLFALPDTIVAYMVAIGAQTFANAEALRLMQRDCLSEHLLLEGRVLVSWRKGRAGREQRRSFLRDKSSSVPVLIDQVLAMTERLVPHTPRRDQNYLFLTGMIHGSRRVGVIPGYLATKLTRRFVERHGLLGDDSKPLKLTLAALRASGLTLAHERLGHDILKTQVLANHATPDTTQRYVDRPRVRKAQALAIGRLQARFVEMVRGDAESPPGMEVLPDLRHATAAGFICSDPLAGVAEGQRKGELCTAWLGCFTCPNAVIPLNEDVLVRLLATRAALTDARAAMAPERWRLLYAPKLEILERDILPRFCEAMLEASSPSWEDARLSPWSRFGDDEWRLDIRTAGRRADQKRFSWALAMPEHTRIGNSDHVQLVRAAKHFLWSMHYHPPSGRKRSSPASIHHKAMLLRALLEWMACEGHSRFAGIDPASVEQLCKWLRCRPARAGGDKGNISTATITNYLLVIKDLYRQREKLNDAPLVDPLPLETTYEAAGHTRATKGVIPFIPEDVAVAILSEALRWVEEHGDTIVAAETIRREARAQGLRRGKRQASDHVRAALRLASLAGPSGERLDGAYAVRHAAVHLVEACYILIAGFVGMRSSEILSMKTGAIEHHPIGGTGVNQAYVVSRLFKTVDDLDGRRERWVAPAPVVRAVELLEQLSAPLREASGRDDLFLVKNTQYGQIVPVTHMHIAWRINDFARHVGIPDHDGKPWRFSTHQFRKTFARFIARRDRTQLLGLAEHFKHASVAMTARGYVGNDFDLHGLIDHEARAETAAALDRLLAAKRLGGKMGERIVAGNARFRGRAGEQVRRDYVAFILKETDLRIHACDYGWCVFQQETSRCGGELQPNEAGRAPAVCLSCANMVIEAKHGAYWRDRRRRNAALLPEANPMTAAVLNEAIGQCERVLTQIGDDDGQG</sequence>
<organism evidence="5 6">
    <name type="scientific">Monascus purpureus</name>
    <name type="common">Red mold</name>
    <name type="synonym">Monascus anka</name>
    <dbReference type="NCBI Taxonomy" id="5098"/>
    <lineage>
        <taxon>Eukaryota</taxon>
        <taxon>Fungi</taxon>
        <taxon>Dikarya</taxon>
        <taxon>Ascomycota</taxon>
        <taxon>Pezizomycotina</taxon>
        <taxon>Eurotiomycetes</taxon>
        <taxon>Eurotiomycetidae</taxon>
        <taxon>Eurotiales</taxon>
        <taxon>Aspergillaceae</taxon>
        <taxon>Monascus</taxon>
    </lineage>
</organism>
<evidence type="ECO:0000313" key="6">
    <source>
        <dbReference type="Proteomes" id="UP000319663"/>
    </source>
</evidence>
<gene>
    <name evidence="5" type="ORF">MPDQ_005486</name>
</gene>
<dbReference type="Gene3D" id="1.10.443.10">
    <property type="entry name" value="Intergrase catalytic core"/>
    <property type="match status" value="3"/>
</dbReference>
<evidence type="ECO:0000259" key="3">
    <source>
        <dbReference type="PROSITE" id="PS51898"/>
    </source>
</evidence>
<dbReference type="InterPro" id="IPR044068">
    <property type="entry name" value="CB"/>
</dbReference>